<keyword evidence="8" id="KW-0175">Coiled coil</keyword>
<keyword evidence="4" id="KW-1134">Transmembrane beta strand</keyword>
<keyword evidence="6" id="KW-0472">Membrane</keyword>
<name>A0A2M9ZJY1_9LEPT</name>
<keyword evidence="7" id="KW-0998">Cell outer membrane</keyword>
<dbReference type="GO" id="GO:0015562">
    <property type="term" value="F:efflux transmembrane transporter activity"/>
    <property type="evidence" value="ECO:0007669"/>
    <property type="project" value="InterPro"/>
</dbReference>
<evidence type="ECO:0000256" key="8">
    <source>
        <dbReference type="SAM" id="Coils"/>
    </source>
</evidence>
<evidence type="ECO:0000256" key="7">
    <source>
        <dbReference type="ARBA" id="ARBA00023237"/>
    </source>
</evidence>
<dbReference type="InterPro" id="IPR051906">
    <property type="entry name" value="TolC-like"/>
</dbReference>
<dbReference type="GO" id="GO:0009279">
    <property type="term" value="C:cell outer membrane"/>
    <property type="evidence" value="ECO:0007669"/>
    <property type="project" value="UniProtKB-SubCell"/>
</dbReference>
<evidence type="ECO:0000256" key="1">
    <source>
        <dbReference type="ARBA" id="ARBA00004442"/>
    </source>
</evidence>
<accession>A0A2M9ZJY1</accession>
<evidence type="ECO:0000256" key="2">
    <source>
        <dbReference type="ARBA" id="ARBA00007613"/>
    </source>
</evidence>
<evidence type="ECO:0000256" key="6">
    <source>
        <dbReference type="ARBA" id="ARBA00023136"/>
    </source>
</evidence>
<evidence type="ECO:0000256" key="4">
    <source>
        <dbReference type="ARBA" id="ARBA00022452"/>
    </source>
</evidence>
<dbReference type="AlphaFoldDB" id="A0A2M9ZJY1"/>
<evidence type="ECO:0000256" key="5">
    <source>
        <dbReference type="ARBA" id="ARBA00022692"/>
    </source>
</evidence>
<comment type="caution">
    <text evidence="10">The sequence shown here is derived from an EMBL/GenBank/DDBJ whole genome shotgun (WGS) entry which is preliminary data.</text>
</comment>
<proteinExistence type="inferred from homology"/>
<dbReference type="Proteomes" id="UP000231962">
    <property type="component" value="Unassembled WGS sequence"/>
</dbReference>
<organism evidence="10 12">
    <name type="scientific">Leptospira perolatii</name>
    <dbReference type="NCBI Taxonomy" id="2023191"/>
    <lineage>
        <taxon>Bacteria</taxon>
        <taxon>Pseudomonadati</taxon>
        <taxon>Spirochaetota</taxon>
        <taxon>Spirochaetia</taxon>
        <taxon>Leptospirales</taxon>
        <taxon>Leptospiraceae</taxon>
        <taxon>Leptospira</taxon>
    </lineage>
</organism>
<evidence type="ECO:0000313" key="9">
    <source>
        <dbReference type="EMBL" id="PJZ69260.1"/>
    </source>
</evidence>
<dbReference type="EMBL" id="NPDY01000011">
    <property type="protein sequence ID" value="PJZ69260.1"/>
    <property type="molecule type" value="Genomic_DNA"/>
</dbReference>
<dbReference type="Gene3D" id="1.20.1600.10">
    <property type="entry name" value="Outer membrane efflux proteins (OEP)"/>
    <property type="match status" value="1"/>
</dbReference>
<feature type="coiled-coil region" evidence="8">
    <location>
        <begin position="264"/>
        <end position="291"/>
    </location>
</feature>
<dbReference type="GO" id="GO:0015288">
    <property type="term" value="F:porin activity"/>
    <property type="evidence" value="ECO:0007669"/>
    <property type="project" value="TreeGrafter"/>
</dbReference>
<evidence type="ECO:0000313" key="11">
    <source>
        <dbReference type="Proteomes" id="UP000231962"/>
    </source>
</evidence>
<reference evidence="11 12" key="1">
    <citation type="submission" date="2017-07" db="EMBL/GenBank/DDBJ databases">
        <title>Leptospira spp. isolated from tropical soils.</title>
        <authorList>
            <person name="Thibeaux R."/>
            <person name="Iraola G."/>
            <person name="Ferres I."/>
            <person name="Bierque E."/>
            <person name="Girault D."/>
            <person name="Soupe-Gilbert M.-E."/>
            <person name="Picardeau M."/>
            <person name="Goarant C."/>
        </authorList>
    </citation>
    <scope>NUCLEOTIDE SEQUENCE [LARGE SCALE GENOMIC DNA]</scope>
    <source>
        <strain evidence="10 12">FH1-B-B1</strain>
        <strain evidence="9 11">FH1-B-C1</strain>
    </source>
</reference>
<dbReference type="EMBL" id="NPDZ01000010">
    <property type="protein sequence ID" value="PJZ72358.1"/>
    <property type="molecule type" value="Genomic_DNA"/>
</dbReference>
<comment type="subcellular location">
    <subcellularLocation>
        <location evidence="1">Cell outer membrane</location>
    </subcellularLocation>
</comment>
<dbReference type="InterPro" id="IPR003423">
    <property type="entry name" value="OMP_efflux"/>
</dbReference>
<dbReference type="Pfam" id="PF02321">
    <property type="entry name" value="OEP"/>
    <property type="match status" value="1"/>
</dbReference>
<keyword evidence="11" id="KW-1185">Reference proteome</keyword>
<feature type="coiled-coil region" evidence="8">
    <location>
        <begin position="324"/>
        <end position="354"/>
    </location>
</feature>
<gene>
    <name evidence="9" type="ORF">CH360_12140</name>
    <name evidence="10" type="ORF">CH373_14480</name>
</gene>
<sequence>MKSEMKQHLKVLVLFWSAILLLSGSGLMAESIPSTEPVTTVTPVGGRQLKLTTEEAVKRSLDSNFQLQNLRYELVKTDSGYLKAESKYSWKLIADGTFRQNNLPFNQNNIFTGTKISDDTIKGGLEKTFRATGTYFKIETGTRRFDSNAFEQSNALTSSFRGLALPPLYTGFITTTISQDLLKNSFGYKGRNEEKILDNQSQIAKNQVSLQISQAIVNSLVDFWDYSVKLRALKTYKQLQENTRNIRNLTIRKQGLGLSEGFEVNQWNSLLAQAESQLETATLQKDEAKRKLIRSLKLESGIELSEDTDLLEELLEKPDFAKDIETAYQKRADYQNAIRDKENAELVLKNSKNDQLPTLTLSGSVSSQAQTLVSPNRNYSDTDNGIQSFKYKDYQGQVKFSYPILDKGVFATRRDSEISVHQASLKEQEVKNEVRDDVRGRIDSLEASYRIYKNSIVTEHETMNYYNGVLRSFRQGRADAVAVKNALDTLVRDQLALTQAKVNFNIDLMRYYVAKNVLLERFDLSADKLIPIIE</sequence>
<dbReference type="OrthoDB" id="343093at2"/>
<evidence type="ECO:0000313" key="10">
    <source>
        <dbReference type="EMBL" id="PJZ72358.1"/>
    </source>
</evidence>
<dbReference type="PANTHER" id="PTHR30026">
    <property type="entry name" value="OUTER MEMBRANE PROTEIN TOLC"/>
    <property type="match status" value="1"/>
</dbReference>
<dbReference type="SUPFAM" id="SSF56954">
    <property type="entry name" value="Outer membrane efflux proteins (OEP)"/>
    <property type="match status" value="1"/>
</dbReference>
<dbReference type="Proteomes" id="UP000231990">
    <property type="component" value="Unassembled WGS sequence"/>
</dbReference>
<evidence type="ECO:0000313" key="12">
    <source>
        <dbReference type="Proteomes" id="UP000231990"/>
    </source>
</evidence>
<dbReference type="GO" id="GO:1990281">
    <property type="term" value="C:efflux pump complex"/>
    <property type="evidence" value="ECO:0007669"/>
    <property type="project" value="TreeGrafter"/>
</dbReference>
<comment type="similarity">
    <text evidence="2">Belongs to the outer membrane factor (OMF) (TC 1.B.17) family.</text>
</comment>
<protein>
    <submittedName>
        <fullName evidence="10">Channel protein TolC</fullName>
    </submittedName>
</protein>
<keyword evidence="5" id="KW-0812">Transmembrane</keyword>
<keyword evidence="3" id="KW-0813">Transport</keyword>
<dbReference type="RefSeq" id="WP_100714313.1">
    <property type="nucleotide sequence ID" value="NZ_NPDY01000011.1"/>
</dbReference>
<evidence type="ECO:0000256" key="3">
    <source>
        <dbReference type="ARBA" id="ARBA00022448"/>
    </source>
</evidence>
<dbReference type="PANTHER" id="PTHR30026:SF20">
    <property type="entry name" value="OUTER MEMBRANE PROTEIN TOLC"/>
    <property type="match status" value="1"/>
</dbReference>